<evidence type="ECO:0000313" key="2">
    <source>
        <dbReference type="Proteomes" id="UP000234275"/>
    </source>
</evidence>
<dbReference type="InterPro" id="IPR029069">
    <property type="entry name" value="HotDog_dom_sf"/>
</dbReference>
<comment type="caution">
    <text evidence="1">The sequence shown here is derived from an EMBL/GenBank/DDBJ whole genome shotgun (WGS) entry which is preliminary data.</text>
</comment>
<evidence type="ECO:0000313" key="1">
    <source>
        <dbReference type="EMBL" id="PLB55525.1"/>
    </source>
</evidence>
<dbReference type="GeneID" id="36555109"/>
<dbReference type="VEuPathDB" id="FungiDB:P170DRAFT_422061"/>
<dbReference type="Proteomes" id="UP000234275">
    <property type="component" value="Unassembled WGS sequence"/>
</dbReference>
<dbReference type="AlphaFoldDB" id="A0A2I2GRM5"/>
<name>A0A2I2GRM5_9EURO</name>
<keyword evidence="2" id="KW-1185">Reference proteome</keyword>
<dbReference type="OrthoDB" id="4486134at2759"/>
<reference evidence="1 2" key="1">
    <citation type="submission" date="2016-12" db="EMBL/GenBank/DDBJ databases">
        <title>The genomes of Aspergillus section Nigri reveals drivers in fungal speciation.</title>
        <authorList>
            <consortium name="DOE Joint Genome Institute"/>
            <person name="Vesth T.C."/>
            <person name="Nybo J."/>
            <person name="Theobald S."/>
            <person name="Brandl J."/>
            <person name="Frisvad J.C."/>
            <person name="Nielsen K.F."/>
            <person name="Lyhne E.K."/>
            <person name="Kogle M.E."/>
            <person name="Kuo A."/>
            <person name="Riley R."/>
            <person name="Clum A."/>
            <person name="Nolan M."/>
            <person name="Lipzen A."/>
            <person name="Salamov A."/>
            <person name="Henrissat B."/>
            <person name="Wiebenga A."/>
            <person name="De Vries R.P."/>
            <person name="Grigoriev I.V."/>
            <person name="Mortensen U.H."/>
            <person name="Andersen M.R."/>
            <person name="Baker S.E."/>
        </authorList>
    </citation>
    <scope>NUCLEOTIDE SEQUENCE [LARGE SCALE GENOMIC DNA]</scope>
    <source>
        <strain evidence="1 2">IBT 23096</strain>
    </source>
</reference>
<organism evidence="1 2">
    <name type="scientific">Aspergillus steynii IBT 23096</name>
    <dbReference type="NCBI Taxonomy" id="1392250"/>
    <lineage>
        <taxon>Eukaryota</taxon>
        <taxon>Fungi</taxon>
        <taxon>Dikarya</taxon>
        <taxon>Ascomycota</taxon>
        <taxon>Pezizomycotina</taxon>
        <taxon>Eurotiomycetes</taxon>
        <taxon>Eurotiomycetidae</taxon>
        <taxon>Eurotiales</taxon>
        <taxon>Aspergillaceae</taxon>
        <taxon>Aspergillus</taxon>
        <taxon>Aspergillus subgen. Circumdati</taxon>
    </lineage>
</organism>
<accession>A0A2I2GRM5</accession>
<gene>
    <name evidence="1" type="ORF">P170DRAFT_422061</name>
</gene>
<dbReference type="EMBL" id="MSFO01000001">
    <property type="protein sequence ID" value="PLB55525.1"/>
    <property type="molecule type" value="Genomic_DNA"/>
</dbReference>
<proteinExistence type="predicted"/>
<protein>
    <recommendedName>
        <fullName evidence="3">Thioesterase domain-containing protein</fullName>
    </recommendedName>
</protein>
<dbReference type="RefSeq" id="XP_024710827.1">
    <property type="nucleotide sequence ID" value="XM_024847410.1"/>
</dbReference>
<dbReference type="SUPFAM" id="SSF54637">
    <property type="entry name" value="Thioesterase/thiol ester dehydrase-isomerase"/>
    <property type="match status" value="1"/>
</dbReference>
<sequence length="203" mass="22476">MSQRVLQRQETPVLLPPLQSLHSSIMPEYADSPSDSSSSAAECPYCVSPSIPDLATLAETIPDGESGTLSLATLEDQFLRTVVNQPATESTTQVISIVPRDQRSSAYWSLVTLLCHRTFATYGNQTSIRNFSVSYHTKFEPGDVLRAVCRKVTQRRLIWFKATVTQNDVLVANASALYDEIHPEPVNNEEAPEIRISATLNDH</sequence>
<evidence type="ECO:0008006" key="3">
    <source>
        <dbReference type="Google" id="ProtNLM"/>
    </source>
</evidence>